<protein>
    <submittedName>
        <fullName evidence="1">Uncharacterized protein</fullName>
    </submittedName>
</protein>
<dbReference type="Proteomes" id="UP001218218">
    <property type="component" value="Unassembled WGS sequence"/>
</dbReference>
<evidence type="ECO:0000313" key="1">
    <source>
        <dbReference type="EMBL" id="KAJ7354270.1"/>
    </source>
</evidence>
<gene>
    <name evidence="1" type="ORF">DFH08DRAFT_691534</name>
</gene>
<evidence type="ECO:0000313" key="2">
    <source>
        <dbReference type="Proteomes" id="UP001218218"/>
    </source>
</evidence>
<dbReference type="EMBL" id="JARIHO010000010">
    <property type="protein sequence ID" value="KAJ7354270.1"/>
    <property type="molecule type" value="Genomic_DNA"/>
</dbReference>
<dbReference type="AlphaFoldDB" id="A0AAD7EY95"/>
<organism evidence="1 2">
    <name type="scientific">Mycena albidolilacea</name>
    <dbReference type="NCBI Taxonomy" id="1033008"/>
    <lineage>
        <taxon>Eukaryota</taxon>
        <taxon>Fungi</taxon>
        <taxon>Dikarya</taxon>
        <taxon>Basidiomycota</taxon>
        <taxon>Agaricomycotina</taxon>
        <taxon>Agaricomycetes</taxon>
        <taxon>Agaricomycetidae</taxon>
        <taxon>Agaricales</taxon>
        <taxon>Marasmiineae</taxon>
        <taxon>Mycenaceae</taxon>
        <taxon>Mycena</taxon>
    </lineage>
</organism>
<sequence>MSCFNILGFFKLKSGHRASVQKPYNTQPTSYAHYNTRVWTLANTEISADLRLIASSSTPLLRDDTVAFAVCTAQSVLAGTSN</sequence>
<comment type="caution">
    <text evidence="1">The sequence shown here is derived from an EMBL/GenBank/DDBJ whole genome shotgun (WGS) entry which is preliminary data.</text>
</comment>
<accession>A0AAD7EY95</accession>
<proteinExistence type="predicted"/>
<keyword evidence="2" id="KW-1185">Reference proteome</keyword>
<reference evidence="1" key="1">
    <citation type="submission" date="2023-03" db="EMBL/GenBank/DDBJ databases">
        <title>Massive genome expansion in bonnet fungi (Mycena s.s.) driven by repeated elements and novel gene families across ecological guilds.</title>
        <authorList>
            <consortium name="Lawrence Berkeley National Laboratory"/>
            <person name="Harder C.B."/>
            <person name="Miyauchi S."/>
            <person name="Viragh M."/>
            <person name="Kuo A."/>
            <person name="Thoen E."/>
            <person name="Andreopoulos B."/>
            <person name="Lu D."/>
            <person name="Skrede I."/>
            <person name="Drula E."/>
            <person name="Henrissat B."/>
            <person name="Morin E."/>
            <person name="Kohler A."/>
            <person name="Barry K."/>
            <person name="LaButti K."/>
            <person name="Morin E."/>
            <person name="Salamov A."/>
            <person name="Lipzen A."/>
            <person name="Mereny Z."/>
            <person name="Hegedus B."/>
            <person name="Baldrian P."/>
            <person name="Stursova M."/>
            <person name="Weitz H."/>
            <person name="Taylor A."/>
            <person name="Grigoriev I.V."/>
            <person name="Nagy L.G."/>
            <person name="Martin F."/>
            <person name="Kauserud H."/>
        </authorList>
    </citation>
    <scope>NUCLEOTIDE SEQUENCE</scope>
    <source>
        <strain evidence="1">CBHHK002</strain>
    </source>
</reference>
<name>A0AAD7EY95_9AGAR</name>